<feature type="domain" description="ABM" evidence="1">
    <location>
        <begin position="5"/>
        <end position="94"/>
    </location>
</feature>
<reference evidence="2 3" key="1">
    <citation type="submission" date="2020-07" db="EMBL/GenBank/DDBJ databases">
        <title>Sequencing the genomes of 1000 actinobacteria strains.</title>
        <authorList>
            <person name="Klenk H.-P."/>
        </authorList>
    </citation>
    <scope>NUCLEOTIDE SEQUENCE [LARGE SCALE GENOMIC DNA]</scope>
    <source>
        <strain evidence="2 3">DSM 19082</strain>
    </source>
</reference>
<dbReference type="EMBL" id="JACCBF010000001">
    <property type="protein sequence ID" value="NYD28957.1"/>
    <property type="molecule type" value="Genomic_DNA"/>
</dbReference>
<protein>
    <submittedName>
        <fullName evidence="2">Quinol monooxygenase YgiN</fullName>
    </submittedName>
</protein>
<dbReference type="RefSeq" id="WP_179725246.1">
    <property type="nucleotide sequence ID" value="NZ_BAABEF010000001.1"/>
</dbReference>
<accession>A0A852R7Q0</accession>
<dbReference type="Gene3D" id="3.30.70.100">
    <property type="match status" value="1"/>
</dbReference>
<proteinExistence type="predicted"/>
<keyword evidence="2" id="KW-0560">Oxidoreductase</keyword>
<organism evidence="2 3">
    <name type="scientific">Nocardioides kongjuensis</name>
    <dbReference type="NCBI Taxonomy" id="349522"/>
    <lineage>
        <taxon>Bacteria</taxon>
        <taxon>Bacillati</taxon>
        <taxon>Actinomycetota</taxon>
        <taxon>Actinomycetes</taxon>
        <taxon>Propionibacteriales</taxon>
        <taxon>Nocardioidaceae</taxon>
        <taxon>Nocardioides</taxon>
    </lineage>
</organism>
<evidence type="ECO:0000313" key="3">
    <source>
        <dbReference type="Proteomes" id="UP000582231"/>
    </source>
</evidence>
<sequence>MTIGYGFQATMTAHEGKGDELVELLLSGPVSGPSAHDGCRVFLVSRSAADPDVVHLVEGWVSEEVHHAVFADPASQAYIDRSAALVADAQYADLVPLGGKADLEAVAR</sequence>
<comment type="caution">
    <text evidence="2">The sequence shown here is derived from an EMBL/GenBank/DDBJ whole genome shotgun (WGS) entry which is preliminary data.</text>
</comment>
<dbReference type="GO" id="GO:0004497">
    <property type="term" value="F:monooxygenase activity"/>
    <property type="evidence" value="ECO:0007669"/>
    <property type="project" value="UniProtKB-KW"/>
</dbReference>
<evidence type="ECO:0000313" key="2">
    <source>
        <dbReference type="EMBL" id="NYD28957.1"/>
    </source>
</evidence>
<dbReference type="SUPFAM" id="SSF54909">
    <property type="entry name" value="Dimeric alpha+beta barrel"/>
    <property type="match status" value="1"/>
</dbReference>
<dbReference type="AlphaFoldDB" id="A0A852R7Q0"/>
<evidence type="ECO:0000259" key="1">
    <source>
        <dbReference type="PROSITE" id="PS51725"/>
    </source>
</evidence>
<gene>
    <name evidence="2" type="ORF">BJ958_000503</name>
</gene>
<dbReference type="Proteomes" id="UP000582231">
    <property type="component" value="Unassembled WGS sequence"/>
</dbReference>
<keyword evidence="3" id="KW-1185">Reference proteome</keyword>
<keyword evidence="2" id="KW-0503">Monooxygenase</keyword>
<name>A0A852R7Q0_9ACTN</name>
<dbReference type="InterPro" id="IPR007138">
    <property type="entry name" value="ABM_dom"/>
</dbReference>
<dbReference type="PROSITE" id="PS51725">
    <property type="entry name" value="ABM"/>
    <property type="match status" value="1"/>
</dbReference>
<dbReference type="Pfam" id="PF03992">
    <property type="entry name" value="ABM"/>
    <property type="match status" value="1"/>
</dbReference>
<dbReference type="InterPro" id="IPR011008">
    <property type="entry name" value="Dimeric_a/b-barrel"/>
</dbReference>